<name>A0ACC5UAZ4_9FLAO</name>
<sequence>MSKPKKSSLQESKGVSVSETTNTSAIAAFKSRRHKTSSLNELASGILAKNITALSQSITLIESQNPKHFEQAKTLIKTCLPHANKSIRIGITGVPGVGKSTFIETFGKHLTSQGKRVAVLAIDPSSTISKGSILGDKTRMGDLVKDDNVFIRPSASGTSLGGVARKTRESIVLCEAAGFDVILIETVGVGQSETTVHSMVDFFLLLKLPGAGDALQGIKRGIIELADAIAINKADGDNLDRAKIAQIDFNSALHLYPKNKSGWQPKVTVCSALRKEGIDAIWKQILDYVRITTENNYFIKKRNQQNKFWLIQTIEHQLSSQFFNNPEIEAALNAQIQLLENNKTTPFAAAELLLKMSS</sequence>
<comment type="caution">
    <text evidence="1">The sequence shown here is derived from an EMBL/GenBank/DDBJ whole genome shotgun (WGS) entry which is preliminary data.</text>
</comment>
<evidence type="ECO:0000313" key="2">
    <source>
        <dbReference type="Proteomes" id="UP001647509"/>
    </source>
</evidence>
<proteinExistence type="predicted"/>
<evidence type="ECO:0000313" key="1">
    <source>
        <dbReference type="EMBL" id="MBU2951482.1"/>
    </source>
</evidence>
<dbReference type="Proteomes" id="UP001647509">
    <property type="component" value="Unassembled WGS sequence"/>
</dbReference>
<dbReference type="EMBL" id="JAHKPD010000018">
    <property type="protein sequence ID" value="MBU2951482.1"/>
    <property type="molecule type" value="Genomic_DNA"/>
</dbReference>
<organism evidence="1 2">
    <name type="scientific">Pseudotamlana agarivorans</name>
    <dbReference type="NCBI Taxonomy" id="481183"/>
    <lineage>
        <taxon>Bacteria</taxon>
        <taxon>Pseudomonadati</taxon>
        <taxon>Bacteroidota</taxon>
        <taxon>Flavobacteriia</taxon>
        <taxon>Flavobacteriales</taxon>
        <taxon>Flavobacteriaceae</taxon>
        <taxon>Pseudotamlana</taxon>
    </lineage>
</organism>
<keyword evidence="2" id="KW-1185">Reference proteome</keyword>
<keyword evidence="1" id="KW-0378">Hydrolase</keyword>
<dbReference type="EC" id="3.6.5.-" evidence="1"/>
<protein>
    <submittedName>
        <fullName evidence="1">Methylmalonyl Co-A mutase-associated GTPase MeaB</fullName>
        <ecNumber evidence="1">3.6.5.-</ecNumber>
    </submittedName>
</protein>
<accession>A0ACC5UAZ4</accession>
<gene>
    <name evidence="1" type="primary">meaB</name>
    <name evidence="1" type="ORF">KO493_12320</name>
</gene>
<reference evidence="1" key="1">
    <citation type="submission" date="2021-05" db="EMBL/GenBank/DDBJ databases">
        <title>Draft genomes of bacteria isolated from model marine particles.</title>
        <authorList>
            <person name="Datta M.S."/>
            <person name="Schwartzman J.A."/>
            <person name="Enke T.N."/>
            <person name="Saavedra J."/>
            <person name="Cermak N."/>
            <person name="Cordero O.X."/>
        </authorList>
    </citation>
    <scope>NUCLEOTIDE SEQUENCE</scope>
    <source>
        <strain evidence="1">I2M19</strain>
    </source>
</reference>